<dbReference type="GeneID" id="10323050"/>
<proteinExistence type="predicted"/>
<reference evidence="1 2" key="1">
    <citation type="journal article" date="2010" name="Virol. J.">
        <title>Genomes of the T4-related bacteriophages as windows on microbial genome evolution.</title>
        <authorList>
            <person name="Petrov V.M."/>
            <person name="Ratnayaka S."/>
            <person name="Nolan J.M."/>
            <person name="Miller E.S."/>
            <person name="Karam J.D."/>
        </authorList>
    </citation>
    <scope>NUCLEOTIDE SEQUENCE [LARGE SCALE GENOMIC DNA]</scope>
    <source>
        <strain evidence="1">Acj133</strain>
    </source>
</reference>
<sequence>MTTLKPLIVGDTAIHFNTALVKARRYAPIKTTEIICGTRKQFEDLVTDLTHDAAPGQLIRIKGPLLNSTLGSVYTTYKNTLNGVTYIIHVALPDDNAMTLFETDFKTESLLFRYTDEGK</sequence>
<protein>
    <submittedName>
        <fullName evidence="1">Uncharacterized protein</fullName>
    </submittedName>
</protein>
<dbReference type="EMBL" id="HM114315">
    <property type="protein sequence ID" value="ADJ19410.1"/>
    <property type="molecule type" value="Genomic_DNA"/>
</dbReference>
<dbReference type="RefSeq" id="YP_004300644.1">
    <property type="nucleotide sequence ID" value="NC_015250.1"/>
</dbReference>
<accession>D9I629</accession>
<dbReference type="KEGG" id="vg:10323050"/>
<evidence type="ECO:0000313" key="2">
    <source>
        <dbReference type="Proteomes" id="UP000000330"/>
    </source>
</evidence>
<name>D9I629_9CAUD</name>
<organism evidence="1 2">
    <name type="scientific">Acinetobacter phage 133</name>
    <dbReference type="NCBI Taxonomy" id="2919552"/>
    <lineage>
        <taxon>Viruses</taxon>
        <taxon>Duplodnaviria</taxon>
        <taxon>Heunggongvirae</taxon>
        <taxon>Uroviricota</taxon>
        <taxon>Caudoviricetes</taxon>
        <taxon>Pantevenvirales</taxon>
        <taxon>Straboviridae</taxon>
        <taxon>Tevenvirinae</taxon>
        <taxon>Centumtrigintavirus</taxon>
        <taxon>Centumtrigintavirus cv133</taxon>
        <taxon>Acinetobacter virus 133</taxon>
    </lineage>
</organism>
<gene>
    <name evidence="1" type="ORF">Acj133p063</name>
</gene>
<dbReference type="Proteomes" id="UP000000330">
    <property type="component" value="Segment"/>
</dbReference>
<keyword evidence="2" id="KW-1185">Reference proteome</keyword>
<evidence type="ECO:0000313" key="1">
    <source>
        <dbReference type="EMBL" id="ADJ19410.1"/>
    </source>
</evidence>